<dbReference type="RefSeq" id="WP_168876374.1">
    <property type="nucleotide sequence ID" value="NZ_JABAIM010000001.1"/>
</dbReference>
<dbReference type="AlphaFoldDB" id="A0A847SBR1"/>
<sequence length="377" mass="40523">MNRKITQTALGVLLLAGMPAVSADTLVRIGQASPLTGPISRAGKDIDNGARLAIEDLNKMGWRIGGQPVRWELVSEDDVADPRTATIVAQKLVDMKVNGVVGHETSGASIPASRIYSDAGIPQISPSATNPKYTRQGFKTTFRLVANDEQQGGAMGRFSFQTLKGKRFALIDDRSAYGQGLVAEVEKSLQGSPASVVAREYGTEKTTDWMAVLTAIRSKNPDVIVYGGMDATAAPLLQQMRRLGMKANLVLGDGACSSDMIELSGNVLDSRVYCTEAGLPADKMSKGADFYKRFKARFGVEVNIYAPYAYDAVMALAHAMKAADSTEPARYLPFLAKLKMSGVIGPVEFDPNGDIKHAAVTVKQYQSGQWKPVSVVR</sequence>
<keyword evidence="8" id="KW-1185">Reference proteome</keyword>
<accession>A0A847SBR1</accession>
<evidence type="ECO:0000313" key="7">
    <source>
        <dbReference type="EMBL" id="NLR74789.1"/>
    </source>
</evidence>
<dbReference type="GO" id="GO:0006865">
    <property type="term" value="P:amino acid transport"/>
    <property type="evidence" value="ECO:0007669"/>
    <property type="project" value="UniProtKB-KW"/>
</dbReference>
<name>A0A847SBR1_9NEIS</name>
<keyword evidence="3 5" id="KW-0732">Signal</keyword>
<evidence type="ECO:0000256" key="1">
    <source>
        <dbReference type="ARBA" id="ARBA00010062"/>
    </source>
</evidence>
<organism evidence="7 8">
    <name type="scientific">Leeia aquatica</name>
    <dbReference type="NCBI Taxonomy" id="2725557"/>
    <lineage>
        <taxon>Bacteria</taxon>
        <taxon>Pseudomonadati</taxon>
        <taxon>Pseudomonadota</taxon>
        <taxon>Betaproteobacteria</taxon>
        <taxon>Neisseriales</taxon>
        <taxon>Leeiaceae</taxon>
        <taxon>Leeia</taxon>
    </lineage>
</organism>
<feature type="chain" id="PRO_5032373816" evidence="5">
    <location>
        <begin position="24"/>
        <end position="377"/>
    </location>
</feature>
<dbReference type="Gene3D" id="3.40.50.2300">
    <property type="match status" value="2"/>
</dbReference>
<dbReference type="InterPro" id="IPR000709">
    <property type="entry name" value="Leu_Ile_Val-bd"/>
</dbReference>
<comment type="similarity">
    <text evidence="1">Belongs to the leucine-binding protein family.</text>
</comment>
<dbReference type="Pfam" id="PF13458">
    <property type="entry name" value="Peripla_BP_6"/>
    <property type="match status" value="1"/>
</dbReference>
<proteinExistence type="inferred from homology"/>
<evidence type="ECO:0000259" key="6">
    <source>
        <dbReference type="Pfam" id="PF13458"/>
    </source>
</evidence>
<dbReference type="InterPro" id="IPR028081">
    <property type="entry name" value="Leu-bd"/>
</dbReference>
<dbReference type="InterPro" id="IPR028082">
    <property type="entry name" value="Peripla_BP_I"/>
</dbReference>
<dbReference type="CDD" id="cd06342">
    <property type="entry name" value="PBP1_ABC_LIVBP-like"/>
    <property type="match status" value="1"/>
</dbReference>
<comment type="caution">
    <text evidence="7">The sequence shown here is derived from an EMBL/GenBank/DDBJ whole genome shotgun (WGS) entry which is preliminary data.</text>
</comment>
<dbReference type="PANTHER" id="PTHR47151">
    <property type="entry name" value="LEU/ILE/VAL-BINDING ABC TRANSPORTER SUBUNIT"/>
    <property type="match status" value="1"/>
</dbReference>
<dbReference type="Proteomes" id="UP000587991">
    <property type="component" value="Unassembled WGS sequence"/>
</dbReference>
<dbReference type="EMBL" id="JABAIM010000001">
    <property type="protein sequence ID" value="NLR74789.1"/>
    <property type="molecule type" value="Genomic_DNA"/>
</dbReference>
<evidence type="ECO:0000256" key="5">
    <source>
        <dbReference type="SAM" id="SignalP"/>
    </source>
</evidence>
<gene>
    <name evidence="7" type="ORF">HF682_06400</name>
</gene>
<evidence type="ECO:0000256" key="2">
    <source>
        <dbReference type="ARBA" id="ARBA00022448"/>
    </source>
</evidence>
<dbReference type="SUPFAM" id="SSF53822">
    <property type="entry name" value="Periplasmic binding protein-like I"/>
    <property type="match status" value="1"/>
</dbReference>
<evidence type="ECO:0000313" key="8">
    <source>
        <dbReference type="Proteomes" id="UP000587991"/>
    </source>
</evidence>
<keyword evidence="4" id="KW-0029">Amino-acid transport</keyword>
<feature type="signal peptide" evidence="5">
    <location>
        <begin position="1"/>
        <end position="23"/>
    </location>
</feature>
<evidence type="ECO:0000256" key="4">
    <source>
        <dbReference type="ARBA" id="ARBA00022970"/>
    </source>
</evidence>
<protein>
    <submittedName>
        <fullName evidence="7">Branched-chain amino acid ABC transporter substrate-binding protein</fullName>
    </submittedName>
</protein>
<evidence type="ECO:0000256" key="3">
    <source>
        <dbReference type="ARBA" id="ARBA00022729"/>
    </source>
</evidence>
<reference evidence="7 8" key="1">
    <citation type="submission" date="2020-04" db="EMBL/GenBank/DDBJ databases">
        <title>Draft genome of Leeia sp. IMCC25680.</title>
        <authorList>
            <person name="Song J."/>
            <person name="Cho J.-C."/>
        </authorList>
    </citation>
    <scope>NUCLEOTIDE SEQUENCE [LARGE SCALE GENOMIC DNA]</scope>
    <source>
        <strain evidence="7 8">IMCC25680</strain>
    </source>
</reference>
<feature type="domain" description="Leucine-binding protein" evidence="6">
    <location>
        <begin position="27"/>
        <end position="358"/>
    </location>
</feature>
<dbReference type="PANTHER" id="PTHR47151:SF2">
    <property type="entry name" value="AMINO ACID BINDING PROTEIN"/>
    <property type="match status" value="1"/>
</dbReference>
<dbReference type="PRINTS" id="PR00337">
    <property type="entry name" value="LEUILEVALBP"/>
</dbReference>
<keyword evidence="2" id="KW-0813">Transport</keyword>